<evidence type="ECO:0000256" key="16">
    <source>
        <dbReference type="ARBA" id="ARBA00022741"/>
    </source>
</evidence>
<feature type="domain" description="EF-hand" evidence="34">
    <location>
        <begin position="474"/>
        <end position="504"/>
    </location>
</feature>
<keyword evidence="24" id="KW-0564">Palmitate</keyword>
<sequence length="509" mass="57770">MGAACCKQANINTILRRSDTGSTELDDTTLGKDKEMTINPAMYINKTFATLSDKYHRVSKIGSGAYGQVVLCRDKVTGIEKAVKIIRKSDTLEICSDKLIDEVELLKSLDHPNIAKLYEFFEDSRKYYLVMDHYKGGELFDEIIRRQKFSEHDAAVIMKQILSGVLYLHNNNIVHRDLKPENLLLESNKPDSLIKIVDFGLSAHFNGSRMMERLGTPYYIAPEVLKKCYDEKCDIWSCGVILYILLCGYPPFGGQTDEEILFKVERGKCVFDMNDWCKVSEEVRSLVKAMLTYDPAKRISAKEALMHPWFKNFSCNEMSVSSSVLNNALSNMKKFQASQKLAGAALYFIANKLTTLDETNQLTRIFHELDTDGNGRLDRNELILGYSKLMAEMGSSSDDIERDVDEILSAVDLDNNGYMDYSEFVVACMDKSMLLSRERMQIAFNLFDTDNSGTISKSELAKIFGLSSIDDCIWNEILSTTDENNDGEVDFEEFEKMMHRICKIQTVAA</sequence>
<feature type="domain" description="EF-hand" evidence="34">
    <location>
        <begin position="435"/>
        <end position="470"/>
    </location>
</feature>
<keyword evidence="26" id="KW-0449">Lipoprotein</keyword>
<dbReference type="PROSITE" id="PS50011">
    <property type="entry name" value="PROTEIN_KINASE_DOM"/>
    <property type="match status" value="1"/>
</dbReference>
<keyword evidence="12 35" id="KW-0808">Transferase</keyword>
<organism evidence="35 36">
    <name type="scientific">Babesia microti (strain RI)</name>
    <dbReference type="NCBI Taxonomy" id="1133968"/>
    <lineage>
        <taxon>Eukaryota</taxon>
        <taxon>Sar</taxon>
        <taxon>Alveolata</taxon>
        <taxon>Apicomplexa</taxon>
        <taxon>Aconoidasida</taxon>
        <taxon>Piroplasmida</taxon>
        <taxon>Babesiidae</taxon>
        <taxon>Babesia</taxon>
    </lineage>
</organism>
<keyword evidence="20" id="KW-0282">Flagellum</keyword>
<dbReference type="PROSITE" id="PS50222">
    <property type="entry name" value="EF_HAND_2"/>
    <property type="match status" value="4"/>
</dbReference>
<dbReference type="CDD" id="cd05117">
    <property type="entry name" value="STKc_CAMK"/>
    <property type="match status" value="1"/>
</dbReference>
<keyword evidence="8" id="KW-0963">Cytoplasm</keyword>
<keyword evidence="16 32" id="KW-0547">Nucleotide-binding</keyword>
<evidence type="ECO:0000256" key="3">
    <source>
        <dbReference type="ARBA" id="ARBA00004342"/>
    </source>
</evidence>
<dbReference type="SUPFAM" id="SSF56112">
    <property type="entry name" value="Protein kinase-like (PK-like)"/>
    <property type="match status" value="1"/>
</dbReference>
<dbReference type="Gene3D" id="1.10.238.10">
    <property type="entry name" value="EF-hand"/>
    <property type="match status" value="2"/>
</dbReference>
<dbReference type="GO" id="GO:0005737">
    <property type="term" value="C:cytoplasm"/>
    <property type="evidence" value="ECO:0007669"/>
    <property type="project" value="UniProtKB-SubCell"/>
</dbReference>
<evidence type="ECO:0000256" key="29">
    <source>
        <dbReference type="ARBA" id="ARBA00048679"/>
    </source>
</evidence>
<dbReference type="InterPro" id="IPR000719">
    <property type="entry name" value="Prot_kinase_dom"/>
</dbReference>
<evidence type="ECO:0000259" key="34">
    <source>
        <dbReference type="PROSITE" id="PS50222"/>
    </source>
</evidence>
<evidence type="ECO:0000256" key="2">
    <source>
        <dbReference type="ARBA" id="ARBA00004230"/>
    </source>
</evidence>
<evidence type="ECO:0000256" key="31">
    <source>
        <dbReference type="ARBA" id="ARBA00068067"/>
    </source>
</evidence>
<reference evidence="35 36" key="2">
    <citation type="journal article" date="2013" name="PLoS ONE">
        <title>Whole genome mapping and re-organization of the nuclear and mitochondrial genomes of Babesia microti isolates.</title>
        <authorList>
            <person name="Cornillot E."/>
            <person name="Dassouli A."/>
            <person name="Garg A."/>
            <person name="Pachikara N."/>
            <person name="Randazzo S."/>
            <person name="Depoix D."/>
            <person name="Carcy B."/>
            <person name="Delbecq S."/>
            <person name="Frutos R."/>
            <person name="Silva J.C."/>
            <person name="Sutton R."/>
            <person name="Krause P.J."/>
            <person name="Mamoun C.B."/>
        </authorList>
    </citation>
    <scope>NUCLEOTIDE SEQUENCE [LARGE SCALE GENOMIC DNA]</scope>
    <source>
        <strain evidence="35 36">RI</strain>
    </source>
</reference>
<dbReference type="GeneID" id="24426423"/>
<evidence type="ECO:0000256" key="20">
    <source>
        <dbReference type="ARBA" id="ARBA00022846"/>
    </source>
</evidence>
<protein>
    <recommendedName>
        <fullName evidence="31">Calcium-dependent protein kinase 1</fullName>
        <ecNumber evidence="6">2.7.11.1</ecNumber>
    </recommendedName>
</protein>
<reference evidence="35 36" key="3">
    <citation type="journal article" date="2016" name="Sci. Rep.">
        <title>Genome-wide diversity and gene expression profiling of Babesia microti isolates identify polymorphic genes that mediate host-pathogen interactions.</title>
        <authorList>
            <person name="Silva J.C."/>
            <person name="Cornillot E."/>
            <person name="McCracken C."/>
            <person name="Usmani-Brown S."/>
            <person name="Dwivedi A."/>
            <person name="Ifeonu O.O."/>
            <person name="Crabtree J."/>
            <person name="Gotia H.T."/>
            <person name="Virji A.Z."/>
            <person name="Reynes C."/>
            <person name="Colinge J."/>
            <person name="Kumar V."/>
            <person name="Lawres L."/>
            <person name="Pazzi J.E."/>
            <person name="Pablo J.V."/>
            <person name="Hung C."/>
            <person name="Brancato J."/>
            <person name="Kumari P."/>
            <person name="Orvis J."/>
            <person name="Tretina K."/>
            <person name="Chibucos M."/>
            <person name="Ott S."/>
            <person name="Sadzewicz L."/>
            <person name="Sengamalay N."/>
            <person name="Shetty A.C."/>
            <person name="Su Q."/>
            <person name="Tallon L."/>
            <person name="Fraser C.M."/>
            <person name="Frutos R."/>
            <person name="Molina D.M."/>
            <person name="Krause P.J."/>
            <person name="Ben Mamoun C."/>
        </authorList>
    </citation>
    <scope>NUCLEOTIDE SEQUENCE [LARGE SCALE GENOMIC DNA]</scope>
    <source>
        <strain evidence="35 36">RI</strain>
    </source>
</reference>
<dbReference type="InterPro" id="IPR008271">
    <property type="entry name" value="Ser/Thr_kinase_AS"/>
</dbReference>
<evidence type="ECO:0000256" key="5">
    <source>
        <dbReference type="ARBA" id="ARBA00004496"/>
    </source>
</evidence>
<dbReference type="Gene3D" id="1.10.510.10">
    <property type="entry name" value="Transferase(Phosphotransferase) domain 1"/>
    <property type="match status" value="1"/>
</dbReference>
<dbReference type="AlphaFoldDB" id="I7IA09"/>
<dbReference type="GO" id="GO:0005509">
    <property type="term" value="F:calcium ion binding"/>
    <property type="evidence" value="ECO:0007669"/>
    <property type="project" value="InterPro"/>
</dbReference>
<comment type="catalytic activity">
    <reaction evidence="28">
        <text>L-threonyl-[protein] + ATP = O-phospho-L-threonyl-[protein] + ADP + H(+)</text>
        <dbReference type="Rhea" id="RHEA:46608"/>
        <dbReference type="Rhea" id="RHEA-COMP:11060"/>
        <dbReference type="Rhea" id="RHEA-COMP:11605"/>
        <dbReference type="ChEBI" id="CHEBI:15378"/>
        <dbReference type="ChEBI" id="CHEBI:30013"/>
        <dbReference type="ChEBI" id="CHEBI:30616"/>
        <dbReference type="ChEBI" id="CHEBI:61977"/>
        <dbReference type="ChEBI" id="CHEBI:456216"/>
        <dbReference type="EC" id="2.7.11.1"/>
    </reaction>
</comment>
<keyword evidence="22" id="KW-0969">Cilium</keyword>
<evidence type="ECO:0000256" key="27">
    <source>
        <dbReference type="ARBA" id="ARBA00024334"/>
    </source>
</evidence>
<keyword evidence="21" id="KW-1043">Host membrane</keyword>
<evidence type="ECO:0000256" key="23">
    <source>
        <dbReference type="ARBA" id="ARBA00023136"/>
    </source>
</evidence>
<keyword evidence="9" id="KW-1032">Host cell membrane</keyword>
<keyword evidence="15" id="KW-0677">Repeat</keyword>
<dbReference type="GO" id="GO:0106310">
    <property type="term" value="F:protein serine kinase activity"/>
    <property type="evidence" value="ECO:0007669"/>
    <property type="project" value="RHEA"/>
</dbReference>
<evidence type="ECO:0000313" key="35">
    <source>
        <dbReference type="EMBL" id="CCF75969.1"/>
    </source>
</evidence>
<evidence type="ECO:0000256" key="6">
    <source>
        <dbReference type="ARBA" id="ARBA00012513"/>
    </source>
</evidence>
<evidence type="ECO:0000256" key="13">
    <source>
        <dbReference type="ARBA" id="ARBA00022707"/>
    </source>
</evidence>
<dbReference type="GO" id="GO:0031514">
    <property type="term" value="C:motile cilium"/>
    <property type="evidence" value="ECO:0007669"/>
    <property type="project" value="UniProtKB-SubCell"/>
</dbReference>
<dbReference type="InterPro" id="IPR017441">
    <property type="entry name" value="Protein_kinase_ATP_BS"/>
</dbReference>
<dbReference type="EMBL" id="LN871599">
    <property type="protein sequence ID" value="CCF75969.1"/>
    <property type="molecule type" value="Genomic_DNA"/>
</dbReference>
<comment type="catalytic activity">
    <reaction evidence="29">
        <text>L-seryl-[protein] + ATP = O-phospho-L-seryl-[protein] + ADP + H(+)</text>
        <dbReference type="Rhea" id="RHEA:17989"/>
        <dbReference type="Rhea" id="RHEA-COMP:9863"/>
        <dbReference type="Rhea" id="RHEA-COMP:11604"/>
        <dbReference type="ChEBI" id="CHEBI:15378"/>
        <dbReference type="ChEBI" id="CHEBI:29999"/>
        <dbReference type="ChEBI" id="CHEBI:30616"/>
        <dbReference type="ChEBI" id="CHEBI:83421"/>
        <dbReference type="ChEBI" id="CHEBI:456216"/>
        <dbReference type="EC" id="2.7.11.1"/>
    </reaction>
</comment>
<dbReference type="Pfam" id="PF13499">
    <property type="entry name" value="EF-hand_7"/>
    <property type="match status" value="2"/>
</dbReference>
<comment type="subcellular location">
    <subcellularLocation>
        <location evidence="3">Cell membrane</location>
        <topology evidence="3">Lipid-anchor</topology>
        <orientation evidence="3">Cytoplasmic side</orientation>
    </subcellularLocation>
    <subcellularLocation>
        <location evidence="2">Cell projection</location>
        <location evidence="2">Cilium</location>
        <location evidence="2">Flagellum</location>
    </subcellularLocation>
    <subcellularLocation>
        <location evidence="5">Cytoplasm</location>
    </subcellularLocation>
    <subcellularLocation>
        <location evidence="4">Host cell membrane</location>
        <topology evidence="4">Lipid-anchor</topology>
    </subcellularLocation>
    <subcellularLocation>
        <location evidence="30">Parasitophorous vacuole membrane</location>
        <topology evidence="30">Lipid-anchor</topology>
    </subcellularLocation>
</comment>
<dbReference type="OrthoDB" id="40902at2759"/>
<dbReference type="InterPro" id="IPR011009">
    <property type="entry name" value="Kinase-like_dom_sf"/>
</dbReference>
<reference evidence="35 36" key="1">
    <citation type="journal article" date="2012" name="Nucleic Acids Res.">
        <title>Sequencing of the smallest Apicomplexan genome from the human pathogen Babesia microti.</title>
        <authorList>
            <person name="Cornillot E."/>
            <person name="Hadj-Kaddour K."/>
            <person name="Dassouli A."/>
            <person name="Noel B."/>
            <person name="Ranwez V."/>
            <person name="Vacherie B."/>
            <person name="Augagneur Y."/>
            <person name="Bres V."/>
            <person name="Duclos A."/>
            <person name="Randazzo S."/>
            <person name="Carcy B."/>
            <person name="Debierre-Grockiego F."/>
            <person name="Delbecq S."/>
            <person name="Moubri-Menage K."/>
            <person name="Shams-Eldin H."/>
            <person name="Usmani-Brown S."/>
            <person name="Bringaud F."/>
            <person name="Wincker P."/>
            <person name="Vivares C.P."/>
            <person name="Schwarz R.T."/>
            <person name="Schetters T.P."/>
            <person name="Krause P.J."/>
            <person name="Gorenflot A."/>
            <person name="Berry V."/>
            <person name="Barbe V."/>
            <person name="Ben Mamoun C."/>
        </authorList>
    </citation>
    <scope>NUCLEOTIDE SEQUENCE [LARGE SCALE GENOMIC DNA]</scope>
    <source>
        <strain evidence="35 36">RI</strain>
    </source>
</reference>
<keyword evidence="14" id="KW-0479">Metal-binding</keyword>
<evidence type="ECO:0000256" key="28">
    <source>
        <dbReference type="ARBA" id="ARBA00047899"/>
    </source>
</evidence>
<evidence type="ECO:0000256" key="21">
    <source>
        <dbReference type="ARBA" id="ARBA00022870"/>
    </source>
</evidence>
<evidence type="ECO:0000256" key="15">
    <source>
        <dbReference type="ARBA" id="ARBA00022737"/>
    </source>
</evidence>
<evidence type="ECO:0000256" key="32">
    <source>
        <dbReference type="PROSITE-ProRule" id="PRU10141"/>
    </source>
</evidence>
<dbReference type="FunFam" id="3.30.200.20:FF:000315">
    <property type="entry name" value="Calcium-dependent protein kinase 3"/>
    <property type="match status" value="1"/>
</dbReference>
<evidence type="ECO:0000256" key="12">
    <source>
        <dbReference type="ARBA" id="ARBA00022679"/>
    </source>
</evidence>
<feature type="domain" description="EF-hand" evidence="34">
    <location>
        <begin position="357"/>
        <end position="392"/>
    </location>
</feature>
<dbReference type="GO" id="GO:0020002">
    <property type="term" value="C:host cell plasma membrane"/>
    <property type="evidence" value="ECO:0007669"/>
    <property type="project" value="UniProtKB-SubCell"/>
</dbReference>
<feature type="binding site" evidence="32">
    <location>
        <position position="88"/>
    </location>
    <ligand>
        <name>ATP</name>
        <dbReference type="ChEBI" id="CHEBI:30616"/>
    </ligand>
</feature>
<dbReference type="PANTHER" id="PTHR24349">
    <property type="entry name" value="SERINE/THREONINE-PROTEIN KINASE"/>
    <property type="match status" value="1"/>
</dbReference>
<evidence type="ECO:0000256" key="7">
    <source>
        <dbReference type="ARBA" id="ARBA00022475"/>
    </source>
</evidence>
<evidence type="ECO:0000256" key="17">
    <source>
        <dbReference type="ARBA" id="ARBA00022777"/>
    </source>
</evidence>
<dbReference type="InterPro" id="IPR011992">
    <property type="entry name" value="EF-hand-dom_pair"/>
</dbReference>
<evidence type="ECO:0000256" key="25">
    <source>
        <dbReference type="ARBA" id="ARBA00023273"/>
    </source>
</evidence>
<accession>I7IA09</accession>
<keyword evidence="25" id="KW-0966">Cell projection</keyword>
<keyword evidence="19 32" id="KW-0067">ATP-binding</keyword>
<keyword evidence="18" id="KW-0106">Calcium</keyword>
<keyword evidence="11" id="KW-0597">Phosphoprotein</keyword>
<dbReference type="SMART" id="SM00054">
    <property type="entry name" value="EFh"/>
    <property type="match status" value="4"/>
</dbReference>
<gene>
    <name evidence="35" type="ORF">BmR1_04g08970</name>
</gene>
<keyword evidence="23" id="KW-0472">Membrane</keyword>
<evidence type="ECO:0000256" key="19">
    <source>
        <dbReference type="ARBA" id="ARBA00022840"/>
    </source>
</evidence>
<keyword evidence="7" id="KW-1003">Cell membrane</keyword>
<evidence type="ECO:0000256" key="24">
    <source>
        <dbReference type="ARBA" id="ARBA00023139"/>
    </source>
</evidence>
<dbReference type="Gene3D" id="3.30.200.20">
    <property type="entry name" value="Phosphorylase Kinase, domain 1"/>
    <property type="match status" value="1"/>
</dbReference>
<keyword evidence="13" id="KW-0519">Myristate</keyword>
<keyword evidence="10" id="KW-0723">Serine/threonine-protein kinase</keyword>
<dbReference type="FunFam" id="1.10.510.10:FF:000398">
    <property type="entry name" value="Calcium-dependent protein kinase 1"/>
    <property type="match status" value="1"/>
</dbReference>
<dbReference type="VEuPathDB" id="PiroplasmaDB:BmR1_04g08970"/>
<evidence type="ECO:0000256" key="8">
    <source>
        <dbReference type="ARBA" id="ARBA00022490"/>
    </source>
</evidence>
<evidence type="ECO:0000313" key="36">
    <source>
        <dbReference type="Proteomes" id="UP000002899"/>
    </source>
</evidence>
<evidence type="ECO:0000256" key="11">
    <source>
        <dbReference type="ARBA" id="ARBA00022553"/>
    </source>
</evidence>
<comment type="cofactor">
    <cofactor evidence="1">
        <name>Mg(2+)</name>
        <dbReference type="ChEBI" id="CHEBI:18420"/>
    </cofactor>
</comment>
<feature type="domain" description="EF-hand" evidence="34">
    <location>
        <begin position="399"/>
        <end position="434"/>
    </location>
</feature>
<dbReference type="InterPro" id="IPR050205">
    <property type="entry name" value="CDPK_Ser/Thr_kinases"/>
</dbReference>
<evidence type="ECO:0000256" key="4">
    <source>
        <dbReference type="ARBA" id="ARBA00004425"/>
    </source>
</evidence>
<dbReference type="RefSeq" id="XP_012650377.1">
    <property type="nucleotide sequence ID" value="XM_012794923.1"/>
</dbReference>
<keyword evidence="17 35" id="KW-0418">Kinase</keyword>
<evidence type="ECO:0000256" key="18">
    <source>
        <dbReference type="ARBA" id="ARBA00022837"/>
    </source>
</evidence>
<dbReference type="InterPro" id="IPR002048">
    <property type="entry name" value="EF_hand_dom"/>
</dbReference>
<keyword evidence="36" id="KW-1185">Reference proteome</keyword>
<dbReference type="PROSITE" id="PS00108">
    <property type="entry name" value="PROTEIN_KINASE_ST"/>
    <property type="match status" value="1"/>
</dbReference>
<feature type="domain" description="Protein kinase" evidence="33">
    <location>
        <begin position="55"/>
        <end position="310"/>
    </location>
</feature>
<dbReference type="Proteomes" id="UP000002899">
    <property type="component" value="Chromosome IV"/>
</dbReference>
<dbReference type="GO" id="GO:0004674">
    <property type="term" value="F:protein serine/threonine kinase activity"/>
    <property type="evidence" value="ECO:0007669"/>
    <property type="project" value="UniProtKB-KW"/>
</dbReference>
<dbReference type="KEGG" id="bmic:BmR1_04g08970"/>
<evidence type="ECO:0000256" key="10">
    <source>
        <dbReference type="ARBA" id="ARBA00022527"/>
    </source>
</evidence>
<dbReference type="CDD" id="cd00051">
    <property type="entry name" value="EFh"/>
    <property type="match status" value="1"/>
</dbReference>
<evidence type="ECO:0000256" key="30">
    <source>
        <dbReference type="ARBA" id="ARBA00060437"/>
    </source>
</evidence>
<proteinExistence type="inferred from homology"/>
<dbReference type="GO" id="GO:0005524">
    <property type="term" value="F:ATP binding"/>
    <property type="evidence" value="ECO:0007669"/>
    <property type="project" value="UniProtKB-UniRule"/>
</dbReference>
<dbReference type="GO" id="GO:0005886">
    <property type="term" value="C:plasma membrane"/>
    <property type="evidence" value="ECO:0007669"/>
    <property type="project" value="UniProtKB-SubCell"/>
</dbReference>
<dbReference type="PROSITE" id="PS00107">
    <property type="entry name" value="PROTEIN_KINASE_ATP"/>
    <property type="match status" value="1"/>
</dbReference>
<evidence type="ECO:0000256" key="14">
    <source>
        <dbReference type="ARBA" id="ARBA00022723"/>
    </source>
</evidence>
<evidence type="ECO:0000256" key="22">
    <source>
        <dbReference type="ARBA" id="ARBA00023069"/>
    </source>
</evidence>
<dbReference type="Pfam" id="PF00069">
    <property type="entry name" value="Pkinase"/>
    <property type="match status" value="1"/>
</dbReference>
<dbReference type="GO" id="GO:0020005">
    <property type="term" value="C:symbiont-containing vacuole membrane"/>
    <property type="evidence" value="ECO:0007669"/>
    <property type="project" value="UniProtKB-SubCell"/>
</dbReference>
<comment type="similarity">
    <text evidence="27">Belongs to the protein kinase superfamily. Ser/Thr protein kinase family. CDPK subfamily.</text>
</comment>
<evidence type="ECO:0000256" key="1">
    <source>
        <dbReference type="ARBA" id="ARBA00001946"/>
    </source>
</evidence>
<dbReference type="InterPro" id="IPR018247">
    <property type="entry name" value="EF_Hand_1_Ca_BS"/>
</dbReference>
<dbReference type="EC" id="2.7.11.1" evidence="6"/>
<name>I7IA09_BABMR</name>
<dbReference type="PROSITE" id="PS00018">
    <property type="entry name" value="EF_HAND_1"/>
    <property type="match status" value="4"/>
</dbReference>
<dbReference type="SUPFAM" id="SSF47473">
    <property type="entry name" value="EF-hand"/>
    <property type="match status" value="1"/>
</dbReference>
<dbReference type="SMART" id="SM00220">
    <property type="entry name" value="S_TKc"/>
    <property type="match status" value="1"/>
</dbReference>
<evidence type="ECO:0000259" key="33">
    <source>
        <dbReference type="PROSITE" id="PS50011"/>
    </source>
</evidence>
<evidence type="ECO:0000256" key="9">
    <source>
        <dbReference type="ARBA" id="ARBA00022511"/>
    </source>
</evidence>
<evidence type="ECO:0000256" key="26">
    <source>
        <dbReference type="ARBA" id="ARBA00023288"/>
    </source>
</evidence>